<name>A0A820E350_9BILA</name>
<gene>
    <name evidence="2" type="ORF">JBS370_LOCUS38299</name>
</gene>
<sequence>MPPPRKQKSHLQNTSARRWSNAKISDPIDSSDDEYTMNVDGQELPFNEKLLLTDIGDLAGV</sequence>
<protein>
    <submittedName>
        <fullName evidence="2">Uncharacterized protein</fullName>
    </submittedName>
</protein>
<accession>A0A820E350</accession>
<organism evidence="2 3">
    <name type="scientific">Rotaria sordida</name>
    <dbReference type="NCBI Taxonomy" id="392033"/>
    <lineage>
        <taxon>Eukaryota</taxon>
        <taxon>Metazoa</taxon>
        <taxon>Spiralia</taxon>
        <taxon>Gnathifera</taxon>
        <taxon>Rotifera</taxon>
        <taxon>Eurotatoria</taxon>
        <taxon>Bdelloidea</taxon>
        <taxon>Philodinida</taxon>
        <taxon>Philodinidae</taxon>
        <taxon>Rotaria</taxon>
    </lineage>
</organism>
<dbReference type="Proteomes" id="UP000663836">
    <property type="component" value="Unassembled WGS sequence"/>
</dbReference>
<dbReference type="AlphaFoldDB" id="A0A820E350"/>
<feature type="non-terminal residue" evidence="2">
    <location>
        <position position="61"/>
    </location>
</feature>
<dbReference type="EMBL" id="CAJOBD010020422">
    <property type="protein sequence ID" value="CAF4240691.1"/>
    <property type="molecule type" value="Genomic_DNA"/>
</dbReference>
<evidence type="ECO:0000313" key="3">
    <source>
        <dbReference type="Proteomes" id="UP000663836"/>
    </source>
</evidence>
<proteinExistence type="predicted"/>
<evidence type="ECO:0000313" key="2">
    <source>
        <dbReference type="EMBL" id="CAF4240691.1"/>
    </source>
</evidence>
<evidence type="ECO:0000256" key="1">
    <source>
        <dbReference type="SAM" id="MobiDB-lite"/>
    </source>
</evidence>
<comment type="caution">
    <text evidence="2">The sequence shown here is derived from an EMBL/GenBank/DDBJ whole genome shotgun (WGS) entry which is preliminary data.</text>
</comment>
<reference evidence="2" key="1">
    <citation type="submission" date="2021-02" db="EMBL/GenBank/DDBJ databases">
        <authorList>
            <person name="Nowell W R."/>
        </authorList>
    </citation>
    <scope>NUCLEOTIDE SEQUENCE</scope>
</reference>
<feature type="region of interest" description="Disordered" evidence="1">
    <location>
        <begin position="1"/>
        <end position="36"/>
    </location>
</feature>